<dbReference type="GO" id="GO:0003723">
    <property type="term" value="F:RNA binding"/>
    <property type="evidence" value="ECO:0007669"/>
    <property type="project" value="TreeGrafter"/>
</dbReference>
<keyword evidence="5" id="KW-0496">Mitochondrion</keyword>
<dbReference type="SUPFAM" id="SSF54211">
    <property type="entry name" value="Ribosomal protein S5 domain 2-like"/>
    <property type="match status" value="1"/>
</dbReference>
<keyword evidence="3" id="KW-0809">Transit peptide</keyword>
<organism evidence="9 10">
    <name type="scientific">Cyprinus carpio</name>
    <name type="common">Common carp</name>
    <dbReference type="NCBI Taxonomy" id="7962"/>
    <lineage>
        <taxon>Eukaryota</taxon>
        <taxon>Metazoa</taxon>
        <taxon>Chordata</taxon>
        <taxon>Craniata</taxon>
        <taxon>Vertebrata</taxon>
        <taxon>Euteleostomi</taxon>
        <taxon>Actinopterygii</taxon>
        <taxon>Neopterygii</taxon>
        <taxon>Teleostei</taxon>
        <taxon>Ostariophysi</taxon>
        <taxon>Cypriniformes</taxon>
        <taxon>Cyprinidae</taxon>
        <taxon>Cyprininae</taxon>
        <taxon>Cyprinus</taxon>
    </lineage>
</organism>
<dbReference type="Pfam" id="PF00380">
    <property type="entry name" value="Ribosomal_S9"/>
    <property type="match status" value="1"/>
</dbReference>
<comment type="similarity">
    <text evidence="2">Belongs to the universal ribosomal protein uS9 family.</text>
</comment>
<evidence type="ECO:0000256" key="1">
    <source>
        <dbReference type="ARBA" id="ARBA00004173"/>
    </source>
</evidence>
<dbReference type="GO" id="GO:0005743">
    <property type="term" value="C:mitochondrial inner membrane"/>
    <property type="evidence" value="ECO:0007669"/>
    <property type="project" value="UniProtKB-ARBA"/>
</dbReference>
<dbReference type="GO" id="GO:0006412">
    <property type="term" value="P:translation"/>
    <property type="evidence" value="ECO:0007669"/>
    <property type="project" value="InterPro"/>
</dbReference>
<name>A0A8C2FYU7_CYPCA</name>
<dbReference type="InterPro" id="IPR020568">
    <property type="entry name" value="Ribosomal_Su5_D2-typ_SF"/>
</dbReference>
<dbReference type="AlphaFoldDB" id="A0A8C2FYU7"/>
<evidence type="ECO:0000256" key="6">
    <source>
        <dbReference type="ARBA" id="ARBA00023274"/>
    </source>
</evidence>
<evidence type="ECO:0000256" key="4">
    <source>
        <dbReference type="ARBA" id="ARBA00022980"/>
    </source>
</evidence>
<comment type="subcellular location">
    <subcellularLocation>
        <location evidence="1">Mitochondrion</location>
    </subcellularLocation>
</comment>
<evidence type="ECO:0000256" key="5">
    <source>
        <dbReference type="ARBA" id="ARBA00023128"/>
    </source>
</evidence>
<protein>
    <recommendedName>
        <fullName evidence="7">Small ribosomal subunit protein uS9m</fullName>
    </recommendedName>
    <alternativeName>
        <fullName evidence="8">28S ribosomal protein S9, mitochondrial</fullName>
    </alternativeName>
</protein>
<accession>A0A8C2FYU7</accession>
<keyword evidence="6" id="KW-0687">Ribonucleoprotein</keyword>
<dbReference type="Ensembl" id="ENSCCRT00020068443.1">
    <property type="protein sequence ID" value="ENSCCRP00020062160.1"/>
    <property type="gene ID" value="ENSCCRG00020029314.1"/>
</dbReference>
<proteinExistence type="inferred from homology"/>
<keyword evidence="4" id="KW-0689">Ribosomal protein</keyword>
<dbReference type="FunFam" id="3.30.230.10:FF:000035">
    <property type="entry name" value="28S ribosomal protein S9, mitochondrial"/>
    <property type="match status" value="1"/>
</dbReference>
<dbReference type="InterPro" id="IPR014721">
    <property type="entry name" value="Ribsml_uS5_D2-typ_fold_subgr"/>
</dbReference>
<evidence type="ECO:0000256" key="7">
    <source>
        <dbReference type="ARBA" id="ARBA00039318"/>
    </source>
</evidence>
<evidence type="ECO:0000313" key="9">
    <source>
        <dbReference type="Ensembl" id="ENSCCRP00020062160.1"/>
    </source>
</evidence>
<dbReference type="Proteomes" id="UP000694701">
    <property type="component" value="Unplaced"/>
</dbReference>
<evidence type="ECO:0000313" key="10">
    <source>
        <dbReference type="Proteomes" id="UP000694701"/>
    </source>
</evidence>
<evidence type="ECO:0000256" key="3">
    <source>
        <dbReference type="ARBA" id="ARBA00022946"/>
    </source>
</evidence>
<dbReference type="InterPro" id="IPR000754">
    <property type="entry name" value="Ribosomal_uS9"/>
</dbReference>
<sequence length="456" mass="52088">MWNFFVPLQCAKGIFVSDERSCLLPGCDVVFTSCKSASRRANMAASGCRGVRSILWKYGSCGKNFCVSRSKTVPQLPVRQICVSSSLWKKNLAAAGPQKFTQEFIDKQVEEFEVGKRHLANMMGEDPDTFTQEDIDRSIAYLFPSGLFEKRARPVMKHPDEIFPKQTAIQWDAEGRPFHFLFYTGRQSYYSLLHDVYEKILAIERHQDKMRNKGLFTSETKQILLTGSRWLLKEEIEEYLVENISDHDYVRLIQLMEKLLSMPYCSLEEEFILKFRKQLEAQSSKHEIPALQYDPQGVAFSVADGRRKTAKASITLRDSGSGNITINGRNYLHCFPLLQDREQLMFPLHFVGMLGRFDIEGSVEGSGHSAQAGALRLAISRALLSFVSEGEVERIRQAGLLTADPRIRERKEQYSTGTLRDDTTPLSHWIIVLYKQPYLADHKHKPALLLPVNYIS</sequence>
<dbReference type="PANTHER" id="PTHR21569:SF1">
    <property type="entry name" value="SMALL RIBOSOMAL SUBUNIT PROTEIN US9M"/>
    <property type="match status" value="1"/>
</dbReference>
<dbReference type="PANTHER" id="PTHR21569">
    <property type="entry name" value="RIBOSOMAL PROTEIN S9"/>
    <property type="match status" value="1"/>
</dbReference>
<dbReference type="GO" id="GO:0003735">
    <property type="term" value="F:structural constituent of ribosome"/>
    <property type="evidence" value="ECO:0007669"/>
    <property type="project" value="InterPro"/>
</dbReference>
<evidence type="ECO:0000256" key="8">
    <source>
        <dbReference type="ARBA" id="ARBA00076042"/>
    </source>
</evidence>
<dbReference type="GO" id="GO:0005763">
    <property type="term" value="C:mitochondrial small ribosomal subunit"/>
    <property type="evidence" value="ECO:0007669"/>
    <property type="project" value="TreeGrafter"/>
</dbReference>
<reference evidence="9" key="1">
    <citation type="submission" date="2025-08" db="UniProtKB">
        <authorList>
            <consortium name="Ensembl"/>
        </authorList>
    </citation>
    <scope>IDENTIFICATION</scope>
</reference>
<evidence type="ECO:0000256" key="2">
    <source>
        <dbReference type="ARBA" id="ARBA00005251"/>
    </source>
</evidence>
<dbReference type="Gene3D" id="3.30.230.10">
    <property type="match status" value="1"/>
</dbReference>